<keyword evidence="3" id="KW-1185">Reference proteome</keyword>
<keyword evidence="2" id="KW-0560">Oxidoreductase</keyword>
<name>A0A8H6WYD7_9AGAR</name>
<dbReference type="Proteomes" id="UP000620124">
    <property type="component" value="Unassembled WGS sequence"/>
</dbReference>
<evidence type="ECO:0000259" key="1">
    <source>
        <dbReference type="PROSITE" id="PS51725"/>
    </source>
</evidence>
<accession>A0A8H6WYD7</accession>
<dbReference type="PANTHER" id="PTHR38052:SF1">
    <property type="entry name" value="ABM DOMAIN-CONTAINING PROTEIN"/>
    <property type="match status" value="1"/>
</dbReference>
<dbReference type="PANTHER" id="PTHR38052">
    <property type="entry name" value="EXPRESSED PROTEIN"/>
    <property type="match status" value="1"/>
</dbReference>
<comment type="caution">
    <text evidence="2">The sequence shown here is derived from an EMBL/GenBank/DDBJ whole genome shotgun (WGS) entry which is preliminary data.</text>
</comment>
<dbReference type="EMBL" id="JACAZI010000032">
    <property type="protein sequence ID" value="KAF7330960.1"/>
    <property type="molecule type" value="Genomic_DNA"/>
</dbReference>
<evidence type="ECO:0000313" key="3">
    <source>
        <dbReference type="Proteomes" id="UP000620124"/>
    </source>
</evidence>
<evidence type="ECO:0000313" key="2">
    <source>
        <dbReference type="EMBL" id="KAF7330960.1"/>
    </source>
</evidence>
<gene>
    <name evidence="2" type="ORF">MVEN_02435900</name>
</gene>
<dbReference type="Gene3D" id="3.30.70.100">
    <property type="match status" value="1"/>
</dbReference>
<proteinExistence type="predicted"/>
<dbReference type="InterPro" id="IPR007138">
    <property type="entry name" value="ABM_dom"/>
</dbReference>
<dbReference type="InterPro" id="IPR011008">
    <property type="entry name" value="Dimeric_a/b-barrel"/>
</dbReference>
<sequence length="97" mass="11206">MVYTVIVHLWTAPGKEEEMKAVIKEASAIFLKDEGTINLFSMQDSKDPTAWTFVERYEGEHIHKLHMENPYFKKFMAAIGPLVDPARKEQISTHNEL</sequence>
<dbReference type="PROSITE" id="PS51725">
    <property type="entry name" value="ABM"/>
    <property type="match status" value="1"/>
</dbReference>
<dbReference type="Pfam" id="PF03992">
    <property type="entry name" value="ABM"/>
    <property type="match status" value="1"/>
</dbReference>
<feature type="domain" description="ABM" evidence="1">
    <location>
        <begin position="3"/>
        <end position="91"/>
    </location>
</feature>
<reference evidence="2" key="1">
    <citation type="submission" date="2020-05" db="EMBL/GenBank/DDBJ databases">
        <title>Mycena genomes resolve the evolution of fungal bioluminescence.</title>
        <authorList>
            <person name="Tsai I.J."/>
        </authorList>
    </citation>
    <scope>NUCLEOTIDE SEQUENCE</scope>
    <source>
        <strain evidence="2">CCC161011</strain>
    </source>
</reference>
<dbReference type="OrthoDB" id="194076at2759"/>
<keyword evidence="2" id="KW-0503">Monooxygenase</keyword>
<dbReference type="GO" id="GO:0004497">
    <property type="term" value="F:monooxygenase activity"/>
    <property type="evidence" value="ECO:0007669"/>
    <property type="project" value="UniProtKB-KW"/>
</dbReference>
<dbReference type="AlphaFoldDB" id="A0A8H6WYD7"/>
<organism evidence="2 3">
    <name type="scientific">Mycena venus</name>
    <dbReference type="NCBI Taxonomy" id="2733690"/>
    <lineage>
        <taxon>Eukaryota</taxon>
        <taxon>Fungi</taxon>
        <taxon>Dikarya</taxon>
        <taxon>Basidiomycota</taxon>
        <taxon>Agaricomycotina</taxon>
        <taxon>Agaricomycetes</taxon>
        <taxon>Agaricomycetidae</taxon>
        <taxon>Agaricales</taxon>
        <taxon>Marasmiineae</taxon>
        <taxon>Mycenaceae</taxon>
        <taxon>Mycena</taxon>
    </lineage>
</organism>
<protein>
    <submittedName>
        <fullName evidence="2">Putative Antibiotic biosynthesis monooxygenase</fullName>
    </submittedName>
</protein>
<dbReference type="SUPFAM" id="SSF54909">
    <property type="entry name" value="Dimeric alpha+beta barrel"/>
    <property type="match status" value="1"/>
</dbReference>